<dbReference type="EMBL" id="MBTF01000036">
    <property type="protein sequence ID" value="OOQ57369.1"/>
    <property type="molecule type" value="Genomic_DNA"/>
</dbReference>
<evidence type="ECO:0000313" key="1">
    <source>
        <dbReference type="EMBL" id="OOQ57369.1"/>
    </source>
</evidence>
<sequence length="89" mass="9736">MANQDTHSSKVIVAQAIKTLTTGSSNHSETVKFIDHCCVANHCCIKMIAAPELAFNIVTSKETDYILLHAVNYADHSTDGLKRPPKQLV</sequence>
<proteinExistence type="predicted"/>
<dbReference type="Proteomes" id="UP000189739">
    <property type="component" value="Unassembled WGS sequence"/>
</dbReference>
<gene>
    <name evidence="1" type="ORF">BC343_14805</name>
</gene>
<protein>
    <submittedName>
        <fullName evidence="1">Uncharacterized protein</fullName>
    </submittedName>
</protein>
<dbReference type="AlphaFoldDB" id="A0A1S9P8X7"/>
<name>A0A1S9P8X7_9SPHI</name>
<accession>A0A1S9P8X7</accession>
<dbReference type="RefSeq" id="WP_078350665.1">
    <property type="nucleotide sequence ID" value="NZ_MBTF01000036.1"/>
</dbReference>
<reference evidence="1 2" key="1">
    <citation type="submission" date="2016-07" db="EMBL/GenBank/DDBJ databases">
        <title>Genomic analysis of zinc-resistant bacterium Mucilaginibacter pedocola TBZ30.</title>
        <authorList>
            <person name="Huang J."/>
            <person name="Tang J."/>
        </authorList>
    </citation>
    <scope>NUCLEOTIDE SEQUENCE [LARGE SCALE GENOMIC DNA]</scope>
    <source>
        <strain evidence="1 2">TBZ30</strain>
    </source>
</reference>
<comment type="caution">
    <text evidence="1">The sequence shown here is derived from an EMBL/GenBank/DDBJ whole genome shotgun (WGS) entry which is preliminary data.</text>
</comment>
<keyword evidence="2" id="KW-1185">Reference proteome</keyword>
<evidence type="ECO:0000313" key="2">
    <source>
        <dbReference type="Proteomes" id="UP000189739"/>
    </source>
</evidence>
<organism evidence="1 2">
    <name type="scientific">Mucilaginibacter pedocola</name>
    <dbReference type="NCBI Taxonomy" id="1792845"/>
    <lineage>
        <taxon>Bacteria</taxon>
        <taxon>Pseudomonadati</taxon>
        <taxon>Bacteroidota</taxon>
        <taxon>Sphingobacteriia</taxon>
        <taxon>Sphingobacteriales</taxon>
        <taxon>Sphingobacteriaceae</taxon>
        <taxon>Mucilaginibacter</taxon>
    </lineage>
</organism>
<dbReference type="STRING" id="1792845.BC343_14805"/>